<evidence type="ECO:0000313" key="2">
    <source>
        <dbReference type="Proteomes" id="UP000824106"/>
    </source>
</evidence>
<sequence>MIKVYFGNNESKKYIGESNTKSGAFRIIENYVKSVIGWQKVYYRSWYKDGALVIDFGSHRNFFYLEQ</sequence>
<reference evidence="1" key="1">
    <citation type="journal article" date="2021" name="PeerJ">
        <title>Extensive microbial diversity within the chicken gut microbiome revealed by metagenomics and culture.</title>
        <authorList>
            <person name="Gilroy R."/>
            <person name="Ravi A."/>
            <person name="Getino M."/>
            <person name="Pursley I."/>
            <person name="Horton D.L."/>
            <person name="Alikhan N.F."/>
            <person name="Baker D."/>
            <person name="Gharbi K."/>
            <person name="Hall N."/>
            <person name="Watson M."/>
            <person name="Adriaenssens E.M."/>
            <person name="Foster-Nyarko E."/>
            <person name="Jarju S."/>
            <person name="Secka A."/>
            <person name="Antonio M."/>
            <person name="Oren A."/>
            <person name="Chaudhuri R.R."/>
            <person name="La Ragione R."/>
            <person name="Hildebrand F."/>
            <person name="Pallen M.J."/>
        </authorList>
    </citation>
    <scope>NUCLEOTIDE SEQUENCE</scope>
    <source>
        <strain evidence="1">CHK169-4300</strain>
    </source>
</reference>
<gene>
    <name evidence="1" type="ORF">H9808_05270</name>
</gene>
<dbReference type="AlphaFoldDB" id="A0A9D2G0Y8"/>
<dbReference type="EMBL" id="DXAZ01000078">
    <property type="protein sequence ID" value="HIZ71158.1"/>
    <property type="molecule type" value="Genomic_DNA"/>
</dbReference>
<comment type="caution">
    <text evidence="1">The sequence shown here is derived from an EMBL/GenBank/DDBJ whole genome shotgun (WGS) entry which is preliminary data.</text>
</comment>
<dbReference type="Proteomes" id="UP000824106">
    <property type="component" value="Unassembled WGS sequence"/>
</dbReference>
<accession>A0A9D2G0Y8</accession>
<proteinExistence type="predicted"/>
<protein>
    <submittedName>
        <fullName evidence="1">Uncharacterized protein</fullName>
    </submittedName>
</protein>
<organism evidence="1 2">
    <name type="scientific">Candidatus Atopostipes pullistercoris</name>
    <dbReference type="NCBI Taxonomy" id="2838467"/>
    <lineage>
        <taxon>Bacteria</taxon>
        <taxon>Bacillati</taxon>
        <taxon>Bacillota</taxon>
        <taxon>Bacilli</taxon>
        <taxon>Lactobacillales</taxon>
        <taxon>Carnobacteriaceae</taxon>
        <taxon>Atopostipes</taxon>
    </lineage>
</organism>
<reference evidence="1" key="2">
    <citation type="submission" date="2021-04" db="EMBL/GenBank/DDBJ databases">
        <authorList>
            <person name="Gilroy R."/>
        </authorList>
    </citation>
    <scope>NUCLEOTIDE SEQUENCE</scope>
    <source>
        <strain evidence="1">CHK169-4300</strain>
    </source>
</reference>
<name>A0A9D2G0Y8_9LACT</name>
<evidence type="ECO:0000313" key="1">
    <source>
        <dbReference type="EMBL" id="HIZ71158.1"/>
    </source>
</evidence>